<feature type="region of interest" description="Disordered" evidence="1">
    <location>
        <begin position="130"/>
        <end position="165"/>
    </location>
</feature>
<feature type="compositionally biased region" description="Low complexity" evidence="1">
    <location>
        <begin position="56"/>
        <end position="71"/>
    </location>
</feature>
<proteinExistence type="predicted"/>
<dbReference type="EMBL" id="VIIS01001616">
    <property type="protein sequence ID" value="KAF0295472.1"/>
    <property type="molecule type" value="Genomic_DNA"/>
</dbReference>
<organism evidence="2 3">
    <name type="scientific">Amphibalanus amphitrite</name>
    <name type="common">Striped barnacle</name>
    <name type="synonym">Balanus amphitrite</name>
    <dbReference type="NCBI Taxonomy" id="1232801"/>
    <lineage>
        <taxon>Eukaryota</taxon>
        <taxon>Metazoa</taxon>
        <taxon>Ecdysozoa</taxon>
        <taxon>Arthropoda</taxon>
        <taxon>Crustacea</taxon>
        <taxon>Multicrustacea</taxon>
        <taxon>Cirripedia</taxon>
        <taxon>Thoracica</taxon>
        <taxon>Thoracicalcarea</taxon>
        <taxon>Balanomorpha</taxon>
        <taxon>Balanoidea</taxon>
        <taxon>Balanidae</taxon>
        <taxon>Amphibalaninae</taxon>
        <taxon>Amphibalanus</taxon>
    </lineage>
</organism>
<dbReference type="OrthoDB" id="6149021at2759"/>
<comment type="caution">
    <text evidence="2">The sequence shown here is derived from an EMBL/GenBank/DDBJ whole genome shotgun (WGS) entry which is preliminary data.</text>
</comment>
<feature type="compositionally biased region" description="Pro residues" evidence="1">
    <location>
        <begin position="401"/>
        <end position="410"/>
    </location>
</feature>
<evidence type="ECO:0000256" key="1">
    <source>
        <dbReference type="SAM" id="MobiDB-lite"/>
    </source>
</evidence>
<accession>A0A6A4VX97</accession>
<feature type="compositionally biased region" description="Low complexity" evidence="1">
    <location>
        <begin position="91"/>
        <end position="100"/>
    </location>
</feature>
<feature type="region of interest" description="Disordered" evidence="1">
    <location>
        <begin position="387"/>
        <end position="410"/>
    </location>
</feature>
<feature type="region of interest" description="Disordered" evidence="1">
    <location>
        <begin position="1"/>
        <end position="100"/>
    </location>
</feature>
<keyword evidence="3" id="KW-1185">Reference proteome</keyword>
<dbReference type="Proteomes" id="UP000440578">
    <property type="component" value="Unassembled WGS sequence"/>
</dbReference>
<gene>
    <name evidence="2" type="ORF">FJT64_007027</name>
</gene>
<feature type="compositionally biased region" description="Low complexity" evidence="1">
    <location>
        <begin position="30"/>
        <end position="47"/>
    </location>
</feature>
<protein>
    <submittedName>
        <fullName evidence="2">Uncharacterized protein</fullName>
    </submittedName>
</protein>
<feature type="compositionally biased region" description="Pro residues" evidence="1">
    <location>
        <begin position="131"/>
        <end position="163"/>
    </location>
</feature>
<dbReference type="AlphaFoldDB" id="A0A6A4VX97"/>
<sequence>MPRARAAPTRGQIAPAAAALSPGRRRTSALRHTAATATTGATMRQAAPGRPRQTIAARAAAGAARRSAADGGEPGPAGGALRSVRRRRPAAEAGSSGTTVTAAAEVFSSAALHDMLRDMVRAAVAEELPALQPPPMEPAAPVTPAPTAPAPPPPPPPPPPPAPAVAGTIMLPAALTVPGAAAAPPVEAPPPVVTGVGTPPATGPDFAMRAAVPAATAALITSHAYLDIGSLLDNDSLGVGAGPTFSLVDGRLRPAAAPRRPVPHFGAWCTAFLRYAAVYLAVHPADASGLIGHMQQVASLQSPGMGLAWREFDEAFRRARSLQPESHPEAPAVPRSIPPDRLQRLLCGYDPAKAEVLVAGFLFGFELGGVDVFRALRPQADGAPTTWDWPVCGTLQTSPHSPRPPSPLPP</sequence>
<evidence type="ECO:0000313" key="3">
    <source>
        <dbReference type="Proteomes" id="UP000440578"/>
    </source>
</evidence>
<reference evidence="2 3" key="1">
    <citation type="submission" date="2019-07" db="EMBL/GenBank/DDBJ databases">
        <title>Draft genome assembly of a fouling barnacle, Amphibalanus amphitrite (Darwin, 1854): The first reference genome for Thecostraca.</title>
        <authorList>
            <person name="Kim W."/>
        </authorList>
    </citation>
    <scope>NUCLEOTIDE SEQUENCE [LARGE SCALE GENOMIC DNA]</scope>
    <source>
        <strain evidence="2">SNU_AA5</strain>
        <tissue evidence="2">Soma without cirri and trophi</tissue>
    </source>
</reference>
<evidence type="ECO:0000313" key="2">
    <source>
        <dbReference type="EMBL" id="KAF0295472.1"/>
    </source>
</evidence>
<name>A0A6A4VX97_AMPAM</name>